<keyword evidence="3" id="KW-0040">ANK repeat</keyword>
<evidence type="ECO:0000256" key="3">
    <source>
        <dbReference type="PROSITE-ProRule" id="PRU00023"/>
    </source>
</evidence>
<reference evidence="6" key="2">
    <citation type="submission" date="2025-08" db="UniProtKB">
        <authorList>
            <consortium name="Ensembl"/>
        </authorList>
    </citation>
    <scope>IDENTIFICATION</scope>
</reference>
<dbReference type="Pfam" id="PF12796">
    <property type="entry name" value="Ank_2"/>
    <property type="match status" value="1"/>
</dbReference>
<name>A0A669DRH9_ORENI</name>
<feature type="coiled-coil region" evidence="4">
    <location>
        <begin position="407"/>
        <end position="527"/>
    </location>
</feature>
<dbReference type="Pfam" id="PF13637">
    <property type="entry name" value="Ank_4"/>
    <property type="match status" value="1"/>
</dbReference>
<organism evidence="6 7">
    <name type="scientific">Oreochromis niloticus</name>
    <name type="common">Nile tilapia</name>
    <name type="synonym">Tilapia nilotica</name>
    <dbReference type="NCBI Taxonomy" id="8128"/>
    <lineage>
        <taxon>Eukaryota</taxon>
        <taxon>Metazoa</taxon>
        <taxon>Chordata</taxon>
        <taxon>Craniata</taxon>
        <taxon>Vertebrata</taxon>
        <taxon>Euteleostomi</taxon>
        <taxon>Actinopterygii</taxon>
        <taxon>Neopterygii</taxon>
        <taxon>Teleostei</taxon>
        <taxon>Neoteleostei</taxon>
        <taxon>Acanthomorphata</taxon>
        <taxon>Ovalentaria</taxon>
        <taxon>Cichlomorphae</taxon>
        <taxon>Cichliformes</taxon>
        <taxon>Cichlidae</taxon>
        <taxon>African cichlids</taxon>
        <taxon>Pseudocrenilabrinae</taxon>
        <taxon>Oreochromini</taxon>
        <taxon>Oreochromis</taxon>
    </lineage>
</organism>
<protein>
    <submittedName>
        <fullName evidence="6">Retinoic acid induced 14</fullName>
    </submittedName>
</protein>
<accession>A0A669DRH9</accession>
<sequence>KRSLKSSFKMTNEWNKNDERLLAAVEHGEVDKVSSLLAKKGANPVKLDSEGKSALHVAAARGQTDCLSFILAHGADLSVTDAAGFSPLHLAAKNNHTECCRKLIQSKCPIDAVDGSGKTALHHAGNHFVFSFLYLFLLKDGLTSLLLAAKHSHAEVCSTLLDFGAEINISDNSGRTALMLATESSAVSVVEVLVQRGADQSAVDTEGHDVLHYAKVSGSSEAKTALSAALNKHPSSGPSSPSIVTSTGTPASNKSDTPKRFNYKEDEIRGTALKEEVEKERNMLLETIEDLKQTVETVTGAEQSFTASAALVSALQAKIMALTLENQQLASKLKKHPSLQGNEDLKEMSRPNSIASNSSFHSTQDEFESLPQVPSTTQVEGEGPGADSVILEEEEREKLRGAGEEEIRLLRQTLEKVQIQLLETRKENQSLQHEMENLRVQVGTREAQESQRLTSTALEHEVTQLKAQLAQSESEVDKATQHIKHLEEALKKTEEDKESAKEKEQRAAQLEELYKEAQEEVRVLQEALKGTVPVESAAKDFEEMKAARDEEITGLQLRCRELSRSYSETKNQLNATQKQLAEAQAEKSTAPSPTLELQVLNSKVEELQRLLAEAEKKYSSAQEEISLLRKEAEVQAQSSVALADQMQVMSSLGNAIKELENEVEALREELRQKTMQVEALQHRLTAEKDVTPDDSVSRVEHNTVREQLEGEVNHLTHLLQEALRKQDEMALEAADAWQKARDNGAEREALQELVMSKEKENQTLTSKLGESQDAVCQLKQLVENHVASEREKNKRIDDLSREVVKLKDALNSLSQLSYSSCSPSKRQQQNQQLETMQQQIKQLQYQLAESKKQHSEVVSVYRMHLLYAVQGQMDEDVQKALKQILMMCKMPSQAKEAS</sequence>
<feature type="repeat" description="ANK" evidence="3">
    <location>
        <begin position="140"/>
        <end position="172"/>
    </location>
</feature>
<feature type="region of interest" description="Disordered" evidence="5">
    <location>
        <begin position="333"/>
        <end position="385"/>
    </location>
</feature>
<dbReference type="GO" id="GO:0003779">
    <property type="term" value="F:actin binding"/>
    <property type="evidence" value="ECO:0007669"/>
    <property type="project" value="InterPro"/>
</dbReference>
<feature type="compositionally biased region" description="Polar residues" evidence="5">
    <location>
        <begin position="350"/>
        <end position="362"/>
    </location>
</feature>
<reference evidence="7" key="1">
    <citation type="submission" date="2012-01" db="EMBL/GenBank/DDBJ databases">
        <title>The Genome Sequence of Oreochromis niloticus (Nile Tilapia).</title>
        <authorList>
            <consortium name="Broad Institute Genome Assembly Team"/>
            <consortium name="Broad Institute Sequencing Platform"/>
            <person name="Di Palma F."/>
            <person name="Johnson J."/>
            <person name="Lander E.S."/>
            <person name="Lindblad-Toh K."/>
        </authorList>
    </citation>
    <scope>NUCLEOTIDE SEQUENCE [LARGE SCALE GENOMIC DNA]</scope>
</reference>
<evidence type="ECO:0000256" key="2">
    <source>
        <dbReference type="ARBA" id="ARBA00023054"/>
    </source>
</evidence>
<dbReference type="SMART" id="SM00248">
    <property type="entry name" value="ANK"/>
    <property type="match status" value="5"/>
</dbReference>
<proteinExistence type="predicted"/>
<dbReference type="PRINTS" id="PR01415">
    <property type="entry name" value="ANKYRIN"/>
</dbReference>
<keyword evidence="2 4" id="KW-0175">Coiled coil</keyword>
<gene>
    <name evidence="6" type="primary">rai14</name>
</gene>
<dbReference type="GeneTree" id="ENSGT00940000157400"/>
<evidence type="ECO:0000256" key="5">
    <source>
        <dbReference type="SAM" id="MobiDB-lite"/>
    </source>
</evidence>
<dbReference type="PROSITE" id="PS50297">
    <property type="entry name" value="ANK_REP_REGION"/>
    <property type="match status" value="4"/>
</dbReference>
<dbReference type="SUPFAM" id="SSF48403">
    <property type="entry name" value="Ankyrin repeat"/>
    <property type="match status" value="1"/>
</dbReference>
<dbReference type="AlphaFoldDB" id="A0A669DRH9"/>
<feature type="coiled-coil region" evidence="4">
    <location>
        <begin position="274"/>
        <end position="332"/>
    </location>
</feature>
<evidence type="ECO:0000313" key="7">
    <source>
        <dbReference type="Proteomes" id="UP000005207"/>
    </source>
</evidence>
<feature type="repeat" description="ANK" evidence="3">
    <location>
        <begin position="173"/>
        <end position="205"/>
    </location>
</feature>
<feature type="repeat" description="ANK" evidence="3">
    <location>
        <begin position="83"/>
        <end position="115"/>
    </location>
</feature>
<dbReference type="Ensembl" id="ENSONIT00000052991.1">
    <property type="protein sequence ID" value="ENSONIP00000061485.1"/>
    <property type="gene ID" value="ENSONIG00000003664.2"/>
</dbReference>
<dbReference type="PANTHER" id="PTHR24129:SF0">
    <property type="entry name" value="ANKYCORBIN"/>
    <property type="match status" value="1"/>
</dbReference>
<dbReference type="PROSITE" id="PS50088">
    <property type="entry name" value="ANK_REPEAT"/>
    <property type="match status" value="4"/>
</dbReference>
<keyword evidence="1" id="KW-0677">Repeat</keyword>
<dbReference type="PANTHER" id="PTHR24129">
    <property type="entry name" value="ANKYCORBIN"/>
    <property type="match status" value="1"/>
</dbReference>
<reference evidence="6" key="3">
    <citation type="submission" date="2025-09" db="UniProtKB">
        <authorList>
            <consortium name="Ensembl"/>
        </authorList>
    </citation>
    <scope>IDENTIFICATION</scope>
</reference>
<feature type="repeat" description="ANK" evidence="3">
    <location>
        <begin position="50"/>
        <end position="82"/>
    </location>
</feature>
<evidence type="ECO:0000256" key="4">
    <source>
        <dbReference type="SAM" id="Coils"/>
    </source>
</evidence>
<keyword evidence="7" id="KW-1185">Reference proteome</keyword>
<feature type="region of interest" description="Disordered" evidence="5">
    <location>
        <begin position="229"/>
        <end position="259"/>
    </location>
</feature>
<feature type="compositionally biased region" description="Low complexity" evidence="5">
    <location>
        <begin position="234"/>
        <end position="250"/>
    </location>
</feature>
<dbReference type="InterPro" id="IPR002110">
    <property type="entry name" value="Ankyrin_rpt"/>
</dbReference>
<dbReference type="Proteomes" id="UP000005207">
    <property type="component" value="Linkage group LG7"/>
</dbReference>
<dbReference type="Gene3D" id="1.25.40.20">
    <property type="entry name" value="Ankyrin repeat-containing domain"/>
    <property type="match status" value="2"/>
</dbReference>
<dbReference type="InterPro" id="IPR042420">
    <property type="entry name" value="RAI14/UACA"/>
</dbReference>
<feature type="coiled-coil region" evidence="4">
    <location>
        <begin position="559"/>
        <end position="853"/>
    </location>
</feature>
<evidence type="ECO:0000313" key="6">
    <source>
        <dbReference type="Ensembl" id="ENSONIP00000061485.1"/>
    </source>
</evidence>
<evidence type="ECO:0000256" key="1">
    <source>
        <dbReference type="ARBA" id="ARBA00022737"/>
    </source>
</evidence>
<dbReference type="InterPro" id="IPR036770">
    <property type="entry name" value="Ankyrin_rpt-contain_sf"/>
</dbReference>